<proteinExistence type="predicted"/>
<feature type="region of interest" description="Disordered" evidence="1">
    <location>
        <begin position="301"/>
        <end position="320"/>
    </location>
</feature>
<reference evidence="4" key="1">
    <citation type="submission" date="2022-11" db="EMBL/GenBank/DDBJ databases">
        <authorList>
            <person name="Kikuchi T."/>
        </authorList>
    </citation>
    <scope>NUCLEOTIDE SEQUENCE</scope>
    <source>
        <strain evidence="4">PS1010</strain>
    </source>
</reference>
<gene>
    <name evidence="4" type="ORF">CAMP_LOCUS17834</name>
</gene>
<sequence>MIHLNRLCFLILLILNCVVAEYARIRVHPGFTQIHDVSSEFETISSYNVNEKYTFEVYLTETMQRDYEIEECTMNDNIFIGAHGCVQCGNCVEQSIETEAYNKPGAIKRTLVHFIARSSQIVFKCKIREIDCSGCAERSCQRQHQFLINQYVSHQITIMHPPYAAAGHFPMPIPPPYPTPYFGGSPPYQIPPPAAPPMMPPAAGGAALGAGAASRSFWPWWIWLLLLLLLLLLLCCLMALCFALWWKKRQQKKTTTTTVAVTDCGKECGVGTEKVAVHCVSTDTNDMVKVQPAIVVGGHSEENRYHSQKNQQEYSDEYGASGGSYSIREGRVHENYTRTIPYDNRQFNDRQSYRNFAYERDMGRVEPLDGYDEVETRERTYCLSDDEQEIVERDVKRTHTTRFVQETREFENEEESYRGDEHHHATYTHSLPV</sequence>
<feature type="region of interest" description="Disordered" evidence="1">
    <location>
        <begin position="408"/>
        <end position="433"/>
    </location>
</feature>
<dbReference type="AlphaFoldDB" id="A0A9P1J1Y6"/>
<keyword evidence="5" id="KW-1185">Reference proteome</keyword>
<organism evidence="4 5">
    <name type="scientific">Caenorhabditis angaria</name>
    <dbReference type="NCBI Taxonomy" id="860376"/>
    <lineage>
        <taxon>Eukaryota</taxon>
        <taxon>Metazoa</taxon>
        <taxon>Ecdysozoa</taxon>
        <taxon>Nematoda</taxon>
        <taxon>Chromadorea</taxon>
        <taxon>Rhabditida</taxon>
        <taxon>Rhabditina</taxon>
        <taxon>Rhabditomorpha</taxon>
        <taxon>Rhabditoidea</taxon>
        <taxon>Rhabditidae</taxon>
        <taxon>Peloderinae</taxon>
        <taxon>Caenorhabditis</taxon>
    </lineage>
</organism>
<keyword evidence="2" id="KW-0472">Membrane</keyword>
<dbReference type="OrthoDB" id="5835902at2759"/>
<feature type="transmembrane region" description="Helical" evidence="2">
    <location>
        <begin position="220"/>
        <end position="246"/>
    </location>
</feature>
<evidence type="ECO:0000256" key="2">
    <source>
        <dbReference type="SAM" id="Phobius"/>
    </source>
</evidence>
<dbReference type="EMBL" id="CANHGI010000006">
    <property type="protein sequence ID" value="CAI5455197.1"/>
    <property type="molecule type" value="Genomic_DNA"/>
</dbReference>
<evidence type="ECO:0000313" key="5">
    <source>
        <dbReference type="Proteomes" id="UP001152747"/>
    </source>
</evidence>
<feature type="compositionally biased region" description="Basic and acidic residues" evidence="1">
    <location>
        <begin position="408"/>
        <end position="424"/>
    </location>
</feature>
<feature type="chain" id="PRO_5040312147" evidence="3">
    <location>
        <begin position="21"/>
        <end position="433"/>
    </location>
</feature>
<protein>
    <submittedName>
        <fullName evidence="4">Uncharacterized protein</fullName>
    </submittedName>
</protein>
<dbReference type="Proteomes" id="UP001152747">
    <property type="component" value="Unassembled WGS sequence"/>
</dbReference>
<evidence type="ECO:0000256" key="3">
    <source>
        <dbReference type="SAM" id="SignalP"/>
    </source>
</evidence>
<name>A0A9P1J1Y6_9PELO</name>
<keyword evidence="3" id="KW-0732">Signal</keyword>
<keyword evidence="2" id="KW-1133">Transmembrane helix</keyword>
<evidence type="ECO:0000256" key="1">
    <source>
        <dbReference type="SAM" id="MobiDB-lite"/>
    </source>
</evidence>
<accession>A0A9P1J1Y6</accession>
<keyword evidence="2" id="KW-0812">Transmembrane</keyword>
<evidence type="ECO:0000313" key="4">
    <source>
        <dbReference type="EMBL" id="CAI5455197.1"/>
    </source>
</evidence>
<feature type="signal peptide" evidence="3">
    <location>
        <begin position="1"/>
        <end position="20"/>
    </location>
</feature>
<comment type="caution">
    <text evidence="4">The sequence shown here is derived from an EMBL/GenBank/DDBJ whole genome shotgun (WGS) entry which is preliminary data.</text>
</comment>